<gene>
    <name evidence="3" type="ORF">HY36_02760</name>
</gene>
<feature type="region of interest" description="Disordered" evidence="1">
    <location>
        <begin position="148"/>
        <end position="192"/>
    </location>
</feature>
<dbReference type="CDD" id="cd17470">
    <property type="entry name" value="T3SS_Flik_C"/>
    <property type="match status" value="1"/>
</dbReference>
<dbReference type="RefSeq" id="WP_035547811.1">
    <property type="nucleotide sequence ID" value="NZ_AWFH01000001.1"/>
</dbReference>
<feature type="compositionally biased region" description="Polar residues" evidence="1">
    <location>
        <begin position="222"/>
        <end position="232"/>
    </location>
</feature>
<evidence type="ECO:0000259" key="2">
    <source>
        <dbReference type="Pfam" id="PF02120"/>
    </source>
</evidence>
<dbReference type="InterPro" id="IPR038610">
    <property type="entry name" value="FliK-like_C_sf"/>
</dbReference>
<dbReference type="eggNOG" id="COG3144">
    <property type="taxonomic scope" value="Bacteria"/>
</dbReference>
<dbReference type="InterPro" id="IPR021136">
    <property type="entry name" value="Flagellar_hook_control-like_C"/>
</dbReference>
<name>A0A059EBM2_9PROT</name>
<dbReference type="OrthoDB" id="7203912at2"/>
<dbReference type="STRING" id="1280948.HY36_02760"/>
<dbReference type="Pfam" id="PF02120">
    <property type="entry name" value="Flg_hook"/>
    <property type="match status" value="1"/>
</dbReference>
<feature type="domain" description="Flagellar hook-length control protein-like C-terminal" evidence="2">
    <location>
        <begin position="336"/>
        <end position="413"/>
    </location>
</feature>
<feature type="region of interest" description="Disordered" evidence="1">
    <location>
        <begin position="222"/>
        <end position="272"/>
    </location>
</feature>
<dbReference type="Gene3D" id="3.30.750.140">
    <property type="match status" value="1"/>
</dbReference>
<comment type="caution">
    <text evidence="3">The sequence shown here is derived from an EMBL/GenBank/DDBJ whole genome shotgun (WGS) entry which is preliminary data.</text>
</comment>
<sequence length="458" mass="48554">MTPFLSLERLSAAEKSGHDETRPAPVGGGFAKEFLEALSTLSYEDVDEETSDKLQVVAQPFGPLSDQTSHQFLDLDATEPTTDETGDAEIDLPASADSEAVELAELSALNNAPGVEKTAARPTEPEHPTSTISSRETTVVEIDAESNQPLLISPNSSSGEVTTADQVGEAAQSEASEAAVTSRSGHMLEVDQDNATLVRSTISSLEQQTKPEIASVEIENVASTSEAGSTEKQAAPPVEDPASVDQPERTSKSETSGAATQITAAKAQPDALIETQPRPSDVSAMSSLGATAGATSSPTLVATPPIQTAVQTPPAMTNYVAVPDDIASIISQELSSDTQNSRIRIQLDPPELGRVSLEFKFDSQGLQHVVITADSAEAIRRIRAFHPDLVATLEQHGLSGSDMTFQEKTPQQQNARNWESSNLTTPEEEMERSDAPLLNREPATRADTSATTSLDIRV</sequence>
<keyword evidence="4" id="KW-1185">Reference proteome</keyword>
<feature type="compositionally biased region" description="Polar residues" evidence="1">
    <location>
        <begin position="446"/>
        <end position="458"/>
    </location>
</feature>
<dbReference type="EMBL" id="AWFH01000001">
    <property type="protein sequence ID" value="KCZ65324.1"/>
    <property type="molecule type" value="Genomic_DNA"/>
</dbReference>
<reference evidence="3 4" key="1">
    <citation type="journal article" date="2014" name="Antonie Van Leeuwenhoek">
        <title>Hyphomonas beringensis sp. nov. and Hyphomonas chukchiensis sp. nov., isolated from surface seawater of the Bering Sea and Chukchi Sea.</title>
        <authorList>
            <person name="Li C."/>
            <person name="Lai Q."/>
            <person name="Li G."/>
            <person name="Dong C."/>
            <person name="Wang J."/>
            <person name="Liao Y."/>
            <person name="Shao Z."/>
        </authorList>
    </citation>
    <scope>NUCLEOTIDE SEQUENCE [LARGE SCALE GENOMIC DNA]</scope>
    <source>
        <strain evidence="3 4">22II1-22F38</strain>
    </source>
</reference>
<feature type="compositionally biased region" description="Low complexity" evidence="1">
    <location>
        <begin position="169"/>
        <end position="179"/>
    </location>
</feature>
<evidence type="ECO:0000313" key="3">
    <source>
        <dbReference type="EMBL" id="KCZ65324.1"/>
    </source>
</evidence>
<feature type="region of interest" description="Disordered" evidence="1">
    <location>
        <begin position="400"/>
        <end position="458"/>
    </location>
</feature>
<feature type="compositionally biased region" description="Polar residues" evidence="1">
    <location>
        <begin position="253"/>
        <end position="263"/>
    </location>
</feature>
<protein>
    <recommendedName>
        <fullName evidence="2">Flagellar hook-length control protein-like C-terminal domain-containing protein</fullName>
    </recommendedName>
</protein>
<feature type="compositionally biased region" description="Polar residues" evidence="1">
    <location>
        <begin position="401"/>
        <end position="425"/>
    </location>
</feature>
<organism evidence="3 4">
    <name type="scientific">Hyphomonas atlantica</name>
    <dbReference type="NCBI Taxonomy" id="1280948"/>
    <lineage>
        <taxon>Bacteria</taxon>
        <taxon>Pseudomonadati</taxon>
        <taxon>Pseudomonadota</taxon>
        <taxon>Alphaproteobacteria</taxon>
        <taxon>Hyphomonadales</taxon>
        <taxon>Hyphomonadaceae</taxon>
        <taxon>Hyphomonas</taxon>
    </lineage>
</organism>
<dbReference type="Proteomes" id="UP000024547">
    <property type="component" value="Unassembled WGS sequence"/>
</dbReference>
<accession>A0A059EBM2</accession>
<proteinExistence type="predicted"/>
<feature type="region of interest" description="Disordered" evidence="1">
    <location>
        <begin position="110"/>
        <end position="136"/>
    </location>
</feature>
<feature type="compositionally biased region" description="Polar residues" evidence="1">
    <location>
        <begin position="148"/>
        <end position="165"/>
    </location>
</feature>
<evidence type="ECO:0000313" key="4">
    <source>
        <dbReference type="Proteomes" id="UP000024547"/>
    </source>
</evidence>
<dbReference type="PATRIC" id="fig|1280948.3.peg.546"/>
<dbReference type="AlphaFoldDB" id="A0A059EBM2"/>
<evidence type="ECO:0000256" key="1">
    <source>
        <dbReference type="SAM" id="MobiDB-lite"/>
    </source>
</evidence>